<gene>
    <name evidence="5" type="ORF">DGAL_LOCUS15008</name>
</gene>
<dbReference type="AlphaFoldDB" id="A0A8J2WPY6"/>
<keyword evidence="2" id="KW-0808">Transferase</keyword>
<dbReference type="PANTHER" id="PTHR10545:SF29">
    <property type="entry name" value="GH14572P-RELATED"/>
    <property type="match status" value="1"/>
</dbReference>
<comment type="caution">
    <text evidence="5">The sequence shown here is derived from an EMBL/GenBank/DDBJ whole genome shotgun (WGS) entry which is preliminary data.</text>
</comment>
<evidence type="ECO:0000256" key="3">
    <source>
        <dbReference type="ARBA" id="ARBA00023315"/>
    </source>
</evidence>
<evidence type="ECO:0000256" key="1">
    <source>
        <dbReference type="ARBA" id="ARBA00008694"/>
    </source>
</evidence>
<dbReference type="PROSITE" id="PS51186">
    <property type="entry name" value="GNAT"/>
    <property type="match status" value="1"/>
</dbReference>
<dbReference type="PANTHER" id="PTHR10545">
    <property type="entry name" value="DIAMINE N-ACETYLTRANSFERASE"/>
    <property type="match status" value="1"/>
</dbReference>
<accession>A0A8J2WPY6</accession>
<dbReference type="OrthoDB" id="823504at2759"/>
<dbReference type="SUPFAM" id="SSF55729">
    <property type="entry name" value="Acyl-CoA N-acyltransferases (Nat)"/>
    <property type="match status" value="1"/>
</dbReference>
<dbReference type="InterPro" id="IPR051016">
    <property type="entry name" value="Diverse_Substrate_AcTransf"/>
</dbReference>
<dbReference type="Proteomes" id="UP000789390">
    <property type="component" value="Unassembled WGS sequence"/>
</dbReference>
<keyword evidence="6" id="KW-1185">Reference proteome</keyword>
<comment type="similarity">
    <text evidence="1">Belongs to the acetyltransferase family.</text>
</comment>
<dbReference type="Gene3D" id="3.40.630.30">
    <property type="match status" value="1"/>
</dbReference>
<protein>
    <recommendedName>
        <fullName evidence="4">N-acetyltransferase domain-containing protein</fullName>
    </recommendedName>
</protein>
<sequence>MIPFIKYFGQRASRIIVNLPTASGVQLMRCSHCNSGPNNQKLALLKLDGYTLRRAMVQDCEAIHQLVQELANHLNMSDAPQITLEVDGFGSRRFYEGFVAESHELKKVVGYAIYYFSYSTWQGKSLYMEDMYIRPEDRKNRIAVSFFQLVSQAALNENCMRLNFCVLKNNKPAVELFQSLGADDLTMKEGWHYYRIPRHGIEELAQPNIVTKFNS</sequence>
<evidence type="ECO:0000256" key="2">
    <source>
        <dbReference type="ARBA" id="ARBA00022679"/>
    </source>
</evidence>
<organism evidence="5 6">
    <name type="scientific">Daphnia galeata</name>
    <dbReference type="NCBI Taxonomy" id="27404"/>
    <lineage>
        <taxon>Eukaryota</taxon>
        <taxon>Metazoa</taxon>
        <taxon>Ecdysozoa</taxon>
        <taxon>Arthropoda</taxon>
        <taxon>Crustacea</taxon>
        <taxon>Branchiopoda</taxon>
        <taxon>Diplostraca</taxon>
        <taxon>Cladocera</taxon>
        <taxon>Anomopoda</taxon>
        <taxon>Daphniidae</taxon>
        <taxon>Daphnia</taxon>
    </lineage>
</organism>
<dbReference type="Pfam" id="PF00583">
    <property type="entry name" value="Acetyltransf_1"/>
    <property type="match status" value="1"/>
</dbReference>
<evidence type="ECO:0000313" key="5">
    <source>
        <dbReference type="EMBL" id="CAH0111365.1"/>
    </source>
</evidence>
<dbReference type="FunFam" id="3.40.630.30:FF:000064">
    <property type="entry name" value="GNAT family acetyltransferase"/>
    <property type="match status" value="1"/>
</dbReference>
<dbReference type="GO" id="GO:0008080">
    <property type="term" value="F:N-acetyltransferase activity"/>
    <property type="evidence" value="ECO:0007669"/>
    <property type="project" value="TreeGrafter"/>
</dbReference>
<feature type="domain" description="N-acetyltransferase" evidence="4">
    <location>
        <begin position="50"/>
        <end position="199"/>
    </location>
</feature>
<keyword evidence="3" id="KW-0012">Acyltransferase</keyword>
<evidence type="ECO:0000313" key="6">
    <source>
        <dbReference type="Proteomes" id="UP000789390"/>
    </source>
</evidence>
<evidence type="ECO:0000259" key="4">
    <source>
        <dbReference type="PROSITE" id="PS51186"/>
    </source>
</evidence>
<proteinExistence type="inferred from homology"/>
<dbReference type="InterPro" id="IPR000182">
    <property type="entry name" value="GNAT_dom"/>
</dbReference>
<dbReference type="InterPro" id="IPR016181">
    <property type="entry name" value="Acyl_CoA_acyltransferase"/>
</dbReference>
<name>A0A8J2WPY6_9CRUS</name>
<dbReference type="EMBL" id="CAKKLH010000314">
    <property type="protein sequence ID" value="CAH0111365.1"/>
    <property type="molecule type" value="Genomic_DNA"/>
</dbReference>
<reference evidence="5" key="1">
    <citation type="submission" date="2021-11" db="EMBL/GenBank/DDBJ databases">
        <authorList>
            <person name="Schell T."/>
        </authorList>
    </citation>
    <scope>NUCLEOTIDE SEQUENCE</scope>
    <source>
        <strain evidence="5">M5</strain>
    </source>
</reference>